<feature type="compositionally biased region" description="Polar residues" evidence="1">
    <location>
        <begin position="218"/>
        <end position="227"/>
    </location>
</feature>
<name>A0AAU9SF37_THLAR</name>
<gene>
    <name evidence="2" type="ORF">TAV2_LOCUS17427</name>
</gene>
<feature type="region of interest" description="Disordered" evidence="1">
    <location>
        <begin position="100"/>
        <end position="125"/>
    </location>
</feature>
<reference evidence="2 3" key="1">
    <citation type="submission" date="2022-03" db="EMBL/GenBank/DDBJ databases">
        <authorList>
            <person name="Nunn A."/>
            <person name="Chopra R."/>
            <person name="Nunn A."/>
            <person name="Contreras Garrido A."/>
        </authorList>
    </citation>
    <scope>NUCLEOTIDE SEQUENCE [LARGE SCALE GENOMIC DNA]</scope>
</reference>
<feature type="compositionally biased region" description="Polar residues" evidence="1">
    <location>
        <begin position="315"/>
        <end position="326"/>
    </location>
</feature>
<dbReference type="PANTHER" id="PTHR47286:SF5">
    <property type="entry name" value="NEUROFILAMENT HEAVY PROTEIN"/>
    <property type="match status" value="1"/>
</dbReference>
<evidence type="ECO:0000313" key="3">
    <source>
        <dbReference type="Proteomes" id="UP000836841"/>
    </source>
</evidence>
<keyword evidence="3" id="KW-1185">Reference proteome</keyword>
<feature type="compositionally biased region" description="Basic and acidic residues" evidence="1">
    <location>
        <begin position="332"/>
        <end position="341"/>
    </location>
</feature>
<feature type="region of interest" description="Disordered" evidence="1">
    <location>
        <begin position="158"/>
        <end position="241"/>
    </location>
</feature>
<feature type="region of interest" description="Disordered" evidence="1">
    <location>
        <begin position="293"/>
        <end position="377"/>
    </location>
</feature>
<dbReference type="Proteomes" id="UP000836841">
    <property type="component" value="Chromosome 5"/>
</dbReference>
<protein>
    <recommendedName>
        <fullName evidence="4">Protein WVD2-like 7</fullName>
    </recommendedName>
</protein>
<evidence type="ECO:0000256" key="1">
    <source>
        <dbReference type="SAM" id="MobiDB-lite"/>
    </source>
</evidence>
<accession>A0AAU9SF37</accession>
<dbReference type="PANTHER" id="PTHR47286">
    <property type="entry name" value="F3I6.9 PROTEIN"/>
    <property type="match status" value="1"/>
</dbReference>
<feature type="compositionally biased region" description="Basic and acidic residues" evidence="1">
    <location>
        <begin position="352"/>
        <end position="365"/>
    </location>
</feature>
<dbReference type="EMBL" id="OU466861">
    <property type="protein sequence ID" value="CAH2066499.1"/>
    <property type="molecule type" value="Genomic_DNA"/>
</dbReference>
<sequence>MEVAIANGEDKIMTSTSSNQDTQVSVSFGKFENDLLSWEKFSSFSPNKYLEEVEKCATPGSVSQKKAYFESHYKKITERKAEIILEQEKQSETIASFRASLENRGNTDSESACYVSNGESTSGEDKLVTSIATEVNETCNYEPLEETVNLGECQSSVDAGEDEYGEPNQVNKKAAATKIVTSRRTQPSKEKSMIKATNKAESPVSKASTPRVSKPASAINSMSTSRSSVKKENVSTLPRKKQTAQKILDTSLSLDQPGSEVTALATTRRSLFTEQMGDKDIVRRAFKTFQKSFDQMKPSLDVQDPAPKQVPGKATSVSKLATTGERQNGRLARSDVTEKKGSNSHGSSSFEPKIKGTTEKHEQNPCKDLSQKAIQTNDDEMWQSSIQEPCSVTDEYCFL</sequence>
<organism evidence="2 3">
    <name type="scientific">Thlaspi arvense</name>
    <name type="common">Field penny-cress</name>
    <dbReference type="NCBI Taxonomy" id="13288"/>
    <lineage>
        <taxon>Eukaryota</taxon>
        <taxon>Viridiplantae</taxon>
        <taxon>Streptophyta</taxon>
        <taxon>Embryophyta</taxon>
        <taxon>Tracheophyta</taxon>
        <taxon>Spermatophyta</taxon>
        <taxon>Magnoliopsida</taxon>
        <taxon>eudicotyledons</taxon>
        <taxon>Gunneridae</taxon>
        <taxon>Pentapetalae</taxon>
        <taxon>rosids</taxon>
        <taxon>malvids</taxon>
        <taxon>Brassicales</taxon>
        <taxon>Brassicaceae</taxon>
        <taxon>Thlaspideae</taxon>
        <taxon>Thlaspi</taxon>
    </lineage>
</organism>
<evidence type="ECO:0000313" key="2">
    <source>
        <dbReference type="EMBL" id="CAH2066499.1"/>
    </source>
</evidence>
<dbReference type="AlphaFoldDB" id="A0AAU9SF37"/>
<proteinExistence type="predicted"/>
<evidence type="ECO:0008006" key="4">
    <source>
        <dbReference type="Google" id="ProtNLM"/>
    </source>
</evidence>